<keyword evidence="5" id="KW-1185">Reference proteome</keyword>
<protein>
    <submittedName>
        <fullName evidence="4">Methyltransferase domain-containing protein</fullName>
    </submittedName>
</protein>
<dbReference type="Gene3D" id="3.40.50.150">
    <property type="entry name" value="Vaccinia Virus protein VP39"/>
    <property type="match status" value="1"/>
</dbReference>
<evidence type="ECO:0000259" key="3">
    <source>
        <dbReference type="Pfam" id="PF13649"/>
    </source>
</evidence>
<dbReference type="EMBL" id="CP046600">
    <property type="protein sequence ID" value="QUR68123.1"/>
    <property type="molecule type" value="Genomic_DNA"/>
</dbReference>
<dbReference type="PANTHER" id="PTHR43861:SF1">
    <property type="entry name" value="TRANS-ACONITATE 2-METHYLTRANSFERASE"/>
    <property type="match status" value="1"/>
</dbReference>
<dbReference type="GO" id="GO:0008168">
    <property type="term" value="F:methyltransferase activity"/>
    <property type="evidence" value="ECO:0007669"/>
    <property type="project" value="UniProtKB-KW"/>
</dbReference>
<keyword evidence="1 4" id="KW-0489">Methyltransferase</keyword>
<dbReference type="Pfam" id="PF13649">
    <property type="entry name" value="Methyltransf_25"/>
    <property type="match status" value="1"/>
</dbReference>
<evidence type="ECO:0000313" key="4">
    <source>
        <dbReference type="EMBL" id="QUR68123.1"/>
    </source>
</evidence>
<accession>A0A975K0W7</accession>
<dbReference type="Proteomes" id="UP000682202">
    <property type="component" value="Chromosome"/>
</dbReference>
<dbReference type="CDD" id="cd02440">
    <property type="entry name" value="AdoMet_MTases"/>
    <property type="match status" value="1"/>
</dbReference>
<keyword evidence="2" id="KW-0808">Transferase</keyword>
<evidence type="ECO:0000256" key="1">
    <source>
        <dbReference type="ARBA" id="ARBA00022603"/>
    </source>
</evidence>
<dbReference type="SUPFAM" id="SSF53335">
    <property type="entry name" value="S-adenosyl-L-methionine-dependent methyltransferases"/>
    <property type="match status" value="1"/>
</dbReference>
<evidence type="ECO:0000313" key="5">
    <source>
        <dbReference type="Proteomes" id="UP000682202"/>
    </source>
</evidence>
<dbReference type="InterPro" id="IPR029063">
    <property type="entry name" value="SAM-dependent_MTases_sf"/>
</dbReference>
<dbReference type="GO" id="GO:0032259">
    <property type="term" value="P:methylation"/>
    <property type="evidence" value="ECO:0007669"/>
    <property type="project" value="UniProtKB-KW"/>
</dbReference>
<reference evidence="4" key="1">
    <citation type="submission" date="2019-12" db="EMBL/GenBank/DDBJ databases">
        <title>Mycobacterium spongiae sp. nov.</title>
        <authorList>
            <person name="Stinear T."/>
        </authorList>
    </citation>
    <scope>NUCLEOTIDE SEQUENCE</scope>
    <source>
        <strain evidence="4">FSD4b-SM</strain>
    </source>
</reference>
<organism evidence="4 5">
    <name type="scientific">Mycobacterium spongiae</name>
    <dbReference type="NCBI Taxonomy" id="886343"/>
    <lineage>
        <taxon>Bacteria</taxon>
        <taxon>Bacillati</taxon>
        <taxon>Actinomycetota</taxon>
        <taxon>Actinomycetes</taxon>
        <taxon>Mycobacteriales</taxon>
        <taxon>Mycobacteriaceae</taxon>
        <taxon>Mycobacterium</taxon>
    </lineage>
</organism>
<gene>
    <name evidence="4" type="ORF">F6B93_14415</name>
</gene>
<evidence type="ECO:0000256" key="2">
    <source>
        <dbReference type="ARBA" id="ARBA00022679"/>
    </source>
</evidence>
<dbReference type="RefSeq" id="WP_211695696.1">
    <property type="nucleotide sequence ID" value="NZ_CP046600.1"/>
</dbReference>
<dbReference type="KEGG" id="mspg:F6B93_14415"/>
<sequence>MVIDYNEGEIAEQYRKTKDVPVRSRIEAYSFLKHIGDVAGRKLIDIACGSGDYTRILRRAGAAPVVGFDISEKMIGLARDEEAREPLGIDYHVADATVVVPQQDFDIAVAAYLLVYARDRDQLARMCRGVACRVKPGGRFVTITTNPNLYAFEQVPDYRKYGFQITLAEQAVDGAPIELTAFLDDGPLVIENYYLPIDAYESALRDAGFRDFVVHPPELSPAPPAGDEGDYWDDYLHYPPAIIIECVRD</sequence>
<dbReference type="AlphaFoldDB" id="A0A975K0W7"/>
<name>A0A975K0W7_9MYCO</name>
<dbReference type="InterPro" id="IPR041698">
    <property type="entry name" value="Methyltransf_25"/>
</dbReference>
<dbReference type="PANTHER" id="PTHR43861">
    <property type="entry name" value="TRANS-ACONITATE 2-METHYLTRANSFERASE-RELATED"/>
    <property type="match status" value="1"/>
</dbReference>
<feature type="domain" description="Methyltransferase" evidence="3">
    <location>
        <begin position="44"/>
        <end position="138"/>
    </location>
</feature>
<proteinExistence type="predicted"/>